<dbReference type="GO" id="GO:0008168">
    <property type="term" value="F:methyltransferase activity"/>
    <property type="evidence" value="ECO:0007669"/>
    <property type="project" value="UniProtKB-KW"/>
</dbReference>
<dbReference type="EMBL" id="FQVB01000012">
    <property type="protein sequence ID" value="SHF17290.1"/>
    <property type="molecule type" value="Genomic_DNA"/>
</dbReference>
<feature type="domain" description="TsaA-like" evidence="3">
    <location>
        <begin position="14"/>
        <end position="165"/>
    </location>
</feature>
<accession>A0A1M4ZGX2</accession>
<keyword evidence="1" id="KW-0949">S-adenosyl-L-methionine</keyword>
<dbReference type="PROSITE" id="PS51668">
    <property type="entry name" value="TSAA_2"/>
    <property type="match status" value="1"/>
</dbReference>
<dbReference type="Proteomes" id="UP000184076">
    <property type="component" value="Unassembled WGS sequence"/>
</dbReference>
<keyword evidence="4" id="KW-0489">Methyltransferase</keyword>
<evidence type="ECO:0000259" key="3">
    <source>
        <dbReference type="PROSITE" id="PS51668"/>
    </source>
</evidence>
<dbReference type="PANTHER" id="PTHR12818:SF0">
    <property type="entry name" value="TRNA (ADENINE(37)-N6)-METHYLTRANSFERASE"/>
    <property type="match status" value="1"/>
</dbReference>
<dbReference type="RefSeq" id="WP_073038337.1">
    <property type="nucleotide sequence ID" value="NZ_FQVB01000012.1"/>
</dbReference>
<evidence type="ECO:0000256" key="2">
    <source>
        <dbReference type="ARBA" id="ARBA00033753"/>
    </source>
</evidence>
<sequence length="184" mass="20968">MKSDSNEARSAMALVPVGHVRSPLKDFLPAPPAHGHATEEYLTNIRRYNERVRNLESELVIFPELEDILLGIEEFSHVLVLYWAHQVPEERRGVLQVHPMGRKDMPKRGVFATCSPARPNPILLSPVRLVSRSRNVVVVRGLEAVDGSPVLDVKPYVRGYHAIDEAVVPQWMERLRQEMQERNP</sequence>
<dbReference type="STRING" id="1121391.SAMN02745206_01461"/>
<comment type="similarity">
    <text evidence="2">Belongs to the tRNA methyltransferase O family.</text>
</comment>
<gene>
    <name evidence="4" type="ORF">SAMN02745206_01461</name>
</gene>
<dbReference type="NCBIfam" id="TIGR00104">
    <property type="entry name" value="tRNA_TsaA"/>
    <property type="match status" value="1"/>
</dbReference>
<dbReference type="Pfam" id="PF01980">
    <property type="entry name" value="TrmO_N"/>
    <property type="match status" value="1"/>
</dbReference>
<dbReference type="InterPro" id="IPR023370">
    <property type="entry name" value="TrmO-like_N"/>
</dbReference>
<protein>
    <submittedName>
        <fullName evidence="4">tRNA-Thr(GGU) m(6)t(6)A37 methyltransferase TsaA</fullName>
    </submittedName>
</protein>
<evidence type="ECO:0000256" key="1">
    <source>
        <dbReference type="ARBA" id="ARBA00022691"/>
    </source>
</evidence>
<reference evidence="5" key="1">
    <citation type="submission" date="2016-11" db="EMBL/GenBank/DDBJ databases">
        <authorList>
            <person name="Varghese N."/>
            <person name="Submissions S."/>
        </authorList>
    </citation>
    <scope>NUCLEOTIDE SEQUENCE [LARGE SCALE GENOMIC DNA]</scope>
    <source>
        <strain evidence="5">DSM 9756</strain>
    </source>
</reference>
<dbReference type="SUPFAM" id="SSF118196">
    <property type="entry name" value="YaeB-like"/>
    <property type="match status" value="1"/>
</dbReference>
<dbReference type="InterPro" id="IPR036414">
    <property type="entry name" value="YaeB_N_sf"/>
</dbReference>
<dbReference type="InterPro" id="IPR040372">
    <property type="entry name" value="YaeB-like"/>
</dbReference>
<organism evidence="4 5">
    <name type="scientific">Desulfacinum infernum DSM 9756</name>
    <dbReference type="NCBI Taxonomy" id="1121391"/>
    <lineage>
        <taxon>Bacteria</taxon>
        <taxon>Pseudomonadati</taxon>
        <taxon>Thermodesulfobacteriota</taxon>
        <taxon>Syntrophobacteria</taxon>
        <taxon>Syntrophobacterales</taxon>
        <taxon>Syntrophobacteraceae</taxon>
        <taxon>Desulfacinum</taxon>
    </lineage>
</organism>
<dbReference type="AlphaFoldDB" id="A0A1M4ZGX2"/>
<keyword evidence="5" id="KW-1185">Reference proteome</keyword>
<name>A0A1M4ZGX2_9BACT</name>
<dbReference type="Gene3D" id="2.40.30.70">
    <property type="entry name" value="YaeB-like"/>
    <property type="match status" value="1"/>
</dbReference>
<evidence type="ECO:0000313" key="4">
    <source>
        <dbReference type="EMBL" id="SHF17290.1"/>
    </source>
</evidence>
<proteinExistence type="inferred from homology"/>
<dbReference type="GO" id="GO:0032259">
    <property type="term" value="P:methylation"/>
    <property type="evidence" value="ECO:0007669"/>
    <property type="project" value="UniProtKB-KW"/>
</dbReference>
<dbReference type="InterPro" id="IPR036413">
    <property type="entry name" value="YaeB-like_sf"/>
</dbReference>
<keyword evidence="4" id="KW-0808">Transferase</keyword>
<dbReference type="CDD" id="cd09281">
    <property type="entry name" value="UPF0066"/>
    <property type="match status" value="1"/>
</dbReference>
<dbReference type="PANTHER" id="PTHR12818">
    <property type="entry name" value="TRNA (ADENINE(37)-N6)-METHYLTRANSFERASE"/>
    <property type="match status" value="1"/>
</dbReference>
<evidence type="ECO:0000313" key="5">
    <source>
        <dbReference type="Proteomes" id="UP000184076"/>
    </source>
</evidence>